<evidence type="ECO:0000256" key="1">
    <source>
        <dbReference type="ARBA" id="ARBA00004533"/>
    </source>
</evidence>
<reference evidence="11 12" key="1">
    <citation type="submission" date="2015-12" db="EMBL/GenBank/DDBJ databases">
        <title>Complete genome of Lacimicrobium alkaliphilum KCTC 32984.</title>
        <authorList>
            <person name="Kim S.-G."/>
            <person name="Lee Y.-J."/>
        </authorList>
    </citation>
    <scope>NUCLEOTIDE SEQUENCE [LARGE SCALE GENOMIC DNA]</scope>
    <source>
        <strain evidence="11 12">YelD216</strain>
    </source>
</reference>
<sequence>MALLAGLLAYIIFLIAKLPAEHLVSRVDLPDSLRIQDVSGTVWQGRIEQMSIQGIPVRAVQWQLSPWGLFAGKAVLDLQAGNIRNADELSLDGQVSLSMSAVGASNLDIYVPADLIIAQLPLPLPVNARGRFKVALQELDYARQCRSLEGQGQWLNAEVAGTQGYIALGNFDADLNCKAESVLVNIKEPNSFGLSAQATISPALDIRVSGRFKPAQELPQEVHEAARLFGRPDSDGYYQIRL</sequence>
<evidence type="ECO:0000256" key="3">
    <source>
        <dbReference type="ARBA" id="ARBA00021563"/>
    </source>
</evidence>
<name>A0A0U2RT17_9ALTE</name>
<keyword evidence="4" id="KW-0813">Transport</keyword>
<dbReference type="GO" id="GO:0015627">
    <property type="term" value="C:type II protein secretion system complex"/>
    <property type="evidence" value="ECO:0007669"/>
    <property type="project" value="InterPro"/>
</dbReference>
<evidence type="ECO:0000256" key="2">
    <source>
        <dbReference type="ARBA" id="ARBA00007208"/>
    </source>
</evidence>
<keyword evidence="5" id="KW-1003">Cell membrane</keyword>
<dbReference type="GO" id="GO:0015628">
    <property type="term" value="P:protein secretion by the type II secretion system"/>
    <property type="evidence" value="ECO:0007669"/>
    <property type="project" value="InterPro"/>
</dbReference>
<evidence type="ECO:0000256" key="4">
    <source>
        <dbReference type="ARBA" id="ARBA00022448"/>
    </source>
</evidence>
<dbReference type="Proteomes" id="UP000068447">
    <property type="component" value="Chromosome"/>
</dbReference>
<dbReference type="KEGG" id="lal:AT746_18505"/>
<dbReference type="AlphaFoldDB" id="A0A0U2RT17"/>
<dbReference type="OrthoDB" id="6118198at2"/>
<evidence type="ECO:0000313" key="11">
    <source>
        <dbReference type="EMBL" id="ALT00555.1"/>
    </source>
</evidence>
<comment type="similarity">
    <text evidence="2">Belongs to the GSP N family.</text>
</comment>
<gene>
    <name evidence="11" type="ORF">AT746_18505</name>
</gene>
<accession>A0A0U2RT17</accession>
<proteinExistence type="inferred from homology"/>
<keyword evidence="8" id="KW-0653">Protein transport</keyword>
<protein>
    <recommendedName>
        <fullName evidence="3">Type II secretion system protein N</fullName>
    </recommendedName>
    <alternativeName>
        <fullName evidence="10">General secretion pathway protein N</fullName>
    </alternativeName>
</protein>
<organism evidence="11 12">
    <name type="scientific">Lacimicrobium alkaliphilum</name>
    <dbReference type="NCBI Taxonomy" id="1526571"/>
    <lineage>
        <taxon>Bacteria</taxon>
        <taxon>Pseudomonadati</taxon>
        <taxon>Pseudomonadota</taxon>
        <taxon>Gammaproteobacteria</taxon>
        <taxon>Alteromonadales</taxon>
        <taxon>Alteromonadaceae</taxon>
        <taxon>Lacimicrobium</taxon>
    </lineage>
</organism>
<evidence type="ECO:0000256" key="10">
    <source>
        <dbReference type="ARBA" id="ARBA00030772"/>
    </source>
</evidence>
<evidence type="ECO:0000256" key="8">
    <source>
        <dbReference type="ARBA" id="ARBA00022927"/>
    </source>
</evidence>
<dbReference type="STRING" id="1526571.AT746_18505"/>
<dbReference type="EMBL" id="CP013650">
    <property type="protein sequence ID" value="ALT00555.1"/>
    <property type="molecule type" value="Genomic_DNA"/>
</dbReference>
<dbReference type="Pfam" id="PF01203">
    <property type="entry name" value="T2SSN"/>
    <property type="match status" value="1"/>
</dbReference>
<dbReference type="GO" id="GO:0005886">
    <property type="term" value="C:plasma membrane"/>
    <property type="evidence" value="ECO:0007669"/>
    <property type="project" value="UniProtKB-SubCell"/>
</dbReference>
<evidence type="ECO:0000256" key="7">
    <source>
        <dbReference type="ARBA" id="ARBA00022692"/>
    </source>
</evidence>
<keyword evidence="12" id="KW-1185">Reference proteome</keyword>
<dbReference type="InterPro" id="IPR022792">
    <property type="entry name" value="T2SS_protein-GspN"/>
</dbReference>
<evidence type="ECO:0000256" key="5">
    <source>
        <dbReference type="ARBA" id="ARBA00022475"/>
    </source>
</evidence>
<evidence type="ECO:0000256" key="9">
    <source>
        <dbReference type="ARBA" id="ARBA00023136"/>
    </source>
</evidence>
<keyword evidence="9" id="KW-0472">Membrane</keyword>
<comment type="subcellular location">
    <subcellularLocation>
        <location evidence="1">Cell inner membrane</location>
    </subcellularLocation>
</comment>
<evidence type="ECO:0000256" key="6">
    <source>
        <dbReference type="ARBA" id="ARBA00022519"/>
    </source>
</evidence>
<keyword evidence="6" id="KW-0997">Cell inner membrane</keyword>
<evidence type="ECO:0000313" key="12">
    <source>
        <dbReference type="Proteomes" id="UP000068447"/>
    </source>
</evidence>
<keyword evidence="7" id="KW-0812">Transmembrane</keyword>